<reference evidence="3" key="1">
    <citation type="submission" date="2018-02" db="EMBL/GenBank/DDBJ databases">
        <authorList>
            <person name="Hausmann B."/>
        </authorList>
    </citation>
    <scope>NUCLEOTIDE SEQUENCE [LARGE SCALE GENOMIC DNA]</scope>
    <source>
        <strain evidence="3">Peat soil MAG SbA5</strain>
    </source>
</reference>
<evidence type="ECO:0000313" key="2">
    <source>
        <dbReference type="EMBL" id="SPE18259.1"/>
    </source>
</evidence>
<evidence type="ECO:0000259" key="1">
    <source>
        <dbReference type="PROSITE" id="PS50042"/>
    </source>
</evidence>
<dbReference type="InterPro" id="IPR018490">
    <property type="entry name" value="cNMP-bd_dom_sf"/>
</dbReference>
<dbReference type="OrthoDB" id="117885at2"/>
<dbReference type="PROSITE" id="PS50042">
    <property type="entry name" value="CNMP_BINDING_3"/>
    <property type="match status" value="1"/>
</dbReference>
<dbReference type="EMBL" id="OKRB01000054">
    <property type="protein sequence ID" value="SPE18259.1"/>
    <property type="molecule type" value="Genomic_DNA"/>
</dbReference>
<feature type="domain" description="Cyclic nucleotide-binding" evidence="1">
    <location>
        <begin position="5"/>
        <end position="107"/>
    </location>
</feature>
<evidence type="ECO:0000313" key="3">
    <source>
        <dbReference type="Proteomes" id="UP000239735"/>
    </source>
</evidence>
<dbReference type="Proteomes" id="UP000239735">
    <property type="component" value="Unassembled WGS sequence"/>
</dbReference>
<dbReference type="Pfam" id="PF00027">
    <property type="entry name" value="cNMP_binding"/>
    <property type="match status" value="1"/>
</dbReference>
<dbReference type="AlphaFoldDB" id="A0A2N9L4V4"/>
<dbReference type="SUPFAM" id="SSF51206">
    <property type="entry name" value="cAMP-binding domain-like"/>
    <property type="match status" value="1"/>
</dbReference>
<proteinExistence type="predicted"/>
<dbReference type="SMART" id="SM00100">
    <property type="entry name" value="cNMP"/>
    <property type="match status" value="1"/>
</dbReference>
<accession>A0A2N9L4V4</accession>
<organism evidence="2 3">
    <name type="scientific">Candidatus Sulfuritelmatomonas gaucii</name>
    <dbReference type="NCBI Taxonomy" id="2043161"/>
    <lineage>
        <taxon>Bacteria</taxon>
        <taxon>Pseudomonadati</taxon>
        <taxon>Acidobacteriota</taxon>
        <taxon>Terriglobia</taxon>
        <taxon>Terriglobales</taxon>
        <taxon>Acidobacteriaceae</taxon>
        <taxon>Candidatus Sulfuritelmatomonas</taxon>
    </lineage>
</organism>
<gene>
    <name evidence="2" type="ORF">SBA5_1470006</name>
</gene>
<sequence length="159" mass="17489">MTYELLSGLSPAEADQVLALGTRVVVPSGGPLFRLGDAADRLFLTERGRIRLTLPMLVRGRQEDILIEEKSPGETVGWSALVPPYRFTLSATAPLETEVIALSREALCAFCDSLPAVGYKIGMNLAILVGQRLQLVQAMWLREMQRTVELRAAGVREHE</sequence>
<protein>
    <recommendedName>
        <fullName evidence="1">Cyclic nucleotide-binding domain-containing protein</fullName>
    </recommendedName>
</protein>
<dbReference type="InterPro" id="IPR014710">
    <property type="entry name" value="RmlC-like_jellyroll"/>
</dbReference>
<dbReference type="InterPro" id="IPR000595">
    <property type="entry name" value="cNMP-bd_dom"/>
</dbReference>
<dbReference type="Gene3D" id="2.60.120.10">
    <property type="entry name" value="Jelly Rolls"/>
    <property type="match status" value="1"/>
</dbReference>
<dbReference type="CDD" id="cd00038">
    <property type="entry name" value="CAP_ED"/>
    <property type="match status" value="1"/>
</dbReference>
<name>A0A2N9L4V4_9BACT</name>